<feature type="domain" description="Lytic transglycosylase MltA" evidence="7">
    <location>
        <begin position="232"/>
        <end position="383"/>
    </location>
</feature>
<comment type="catalytic activity">
    <reaction evidence="1">
        <text>Exolytic cleavage of the (1-&gt;4)-beta-glycosidic linkage between N-acetylmuramic acid (MurNAc) and N-acetylglucosamine (GlcNAc) residues in peptidoglycan, from either the reducing or the non-reducing ends of the peptidoglycan chains, with concomitant formation of a 1,6-anhydrobond in the MurNAc residue.</text>
        <dbReference type="EC" id="4.2.2.n1"/>
    </reaction>
</comment>
<evidence type="ECO:0000256" key="6">
    <source>
        <dbReference type="SAM" id="MobiDB-lite"/>
    </source>
</evidence>
<dbReference type="SMART" id="SM00925">
    <property type="entry name" value="MltA"/>
    <property type="match status" value="1"/>
</dbReference>
<dbReference type="EC" id="4.2.2.n1" evidence="2"/>
<dbReference type="InterPro" id="IPR010611">
    <property type="entry name" value="3D_dom"/>
</dbReference>
<evidence type="ECO:0000256" key="5">
    <source>
        <dbReference type="ARBA" id="ARBA00030918"/>
    </source>
</evidence>
<dbReference type="InterPro" id="IPR005300">
    <property type="entry name" value="MltA_B"/>
</dbReference>
<dbReference type="InterPro" id="IPR026044">
    <property type="entry name" value="MltA"/>
</dbReference>
<evidence type="ECO:0000256" key="2">
    <source>
        <dbReference type="ARBA" id="ARBA00012587"/>
    </source>
</evidence>
<evidence type="ECO:0000313" key="9">
    <source>
        <dbReference type="Proteomes" id="UP001385389"/>
    </source>
</evidence>
<protein>
    <recommendedName>
        <fullName evidence="2">peptidoglycan lytic exotransglycosylase</fullName>
        <ecNumber evidence="2">4.2.2.n1</ecNumber>
    </recommendedName>
    <alternativeName>
        <fullName evidence="5">Murein hydrolase A</fullName>
    </alternativeName>
</protein>
<evidence type="ECO:0000256" key="3">
    <source>
        <dbReference type="ARBA" id="ARBA00023239"/>
    </source>
</evidence>
<accession>A0ABZ2J0Y4</accession>
<evidence type="ECO:0000256" key="4">
    <source>
        <dbReference type="ARBA" id="ARBA00023316"/>
    </source>
</evidence>
<keyword evidence="9" id="KW-1185">Reference proteome</keyword>
<dbReference type="RefSeq" id="WP_338670141.1">
    <property type="nucleotide sequence ID" value="NZ_CP146609.1"/>
</dbReference>
<dbReference type="SUPFAM" id="SSF50685">
    <property type="entry name" value="Barwin-like endoglucanases"/>
    <property type="match status" value="1"/>
</dbReference>
<dbReference type="Pfam" id="PF03562">
    <property type="entry name" value="MltA"/>
    <property type="match status" value="1"/>
</dbReference>
<dbReference type="CDD" id="cd14485">
    <property type="entry name" value="mltA_like_LT_A"/>
    <property type="match status" value="1"/>
</dbReference>
<gene>
    <name evidence="8" type="ORF">V8V93_09740</name>
</gene>
<evidence type="ECO:0000256" key="1">
    <source>
        <dbReference type="ARBA" id="ARBA00001420"/>
    </source>
</evidence>
<dbReference type="EMBL" id="CP146609">
    <property type="protein sequence ID" value="WWX24471.1"/>
    <property type="molecule type" value="Genomic_DNA"/>
</dbReference>
<proteinExistence type="predicted"/>
<name>A0ABZ2J0Y4_9BACT</name>
<dbReference type="CDD" id="cd14668">
    <property type="entry name" value="mlta_B"/>
    <property type="match status" value="1"/>
</dbReference>
<evidence type="ECO:0000313" key="8">
    <source>
        <dbReference type="EMBL" id="WWX24471.1"/>
    </source>
</evidence>
<reference evidence="8 9" key="1">
    <citation type="submission" date="2024-03" db="EMBL/GenBank/DDBJ databases">
        <title>Phenotype and Genome Characterization of a Sulfate-Reducing Bacterium Pseudodesulfovibrio sp. strain 5S69, isolated from Petroleum Reservoir in Tatarstan (Russia).</title>
        <authorList>
            <person name="Bidzhieva S.K."/>
            <person name="Kadnikov V."/>
            <person name="Tourova T.P."/>
            <person name="Samigullina S.R."/>
            <person name="Sokolova D.S."/>
            <person name="Poltaraus A.B."/>
            <person name="Avtukh A.N."/>
            <person name="Tereshina V.M."/>
            <person name="Mardanov A.V."/>
            <person name="Nazina T.N."/>
        </authorList>
    </citation>
    <scope>NUCLEOTIDE SEQUENCE [LARGE SCALE GENOMIC DNA]</scope>
    <source>
        <strain evidence="8 9">5S69</strain>
    </source>
</reference>
<dbReference type="Gene3D" id="2.40.240.50">
    <property type="entry name" value="Barwin-like endoglucanases"/>
    <property type="match status" value="1"/>
</dbReference>
<keyword evidence="3" id="KW-0456">Lyase</keyword>
<sequence>MRHDFNDIRPTLWRAFKLLLAVACLAALLSCVRSGPLFRSGKTAPTVPKAAEADTAEAREAGGARDAEAADIPEMADIAEMAGNAEEGAGLSAALSVGEGCLYRDEAVRRLTLRPVREPLSIPACDMFFPLSNVEGARNMARLDIRSQGLDSWRALESPVQRSLEYALNMPADEPALARPGMSLTWGQVVRSLTEFLDLLPHLDADPDLLAQRFVWYGMRQKPLMTGYYTPEIEASLTRRPGYEYPIYGVPEDLRYGPVRGRYRFYRVDKGRVLSYYKRGDVDLRKVLSGRGLEIAWAKDPVDVFYMQVEGCGRLRLPDGTTRNVLYGAKNGHGFRSLGRILHAKGLLPDGHLAKEDVKRYFAKHPERMFQLMAENRSYVFFRLENSPPEGTIGKPLTPMVSLATDRKLLPLGSLLAFEAEIPEARDGRPAGKRKVAGIGLAQDTGTAIRGPHVDYYIGEGNAVAPIASNIKTEATVYLLISKEALING</sequence>
<feature type="region of interest" description="Disordered" evidence="6">
    <location>
        <begin position="41"/>
        <end position="69"/>
    </location>
</feature>
<evidence type="ECO:0000259" key="7">
    <source>
        <dbReference type="SMART" id="SM00925"/>
    </source>
</evidence>
<dbReference type="Proteomes" id="UP001385389">
    <property type="component" value="Chromosome"/>
</dbReference>
<keyword evidence="4" id="KW-0961">Cell wall biogenesis/degradation</keyword>
<dbReference type="Pfam" id="PF06725">
    <property type="entry name" value="3D"/>
    <property type="match status" value="1"/>
</dbReference>
<organism evidence="8 9">
    <name type="scientific">Pseudodesulfovibrio methanolicus</name>
    <dbReference type="NCBI Taxonomy" id="3126690"/>
    <lineage>
        <taxon>Bacteria</taxon>
        <taxon>Pseudomonadati</taxon>
        <taxon>Thermodesulfobacteriota</taxon>
        <taxon>Desulfovibrionia</taxon>
        <taxon>Desulfovibrionales</taxon>
        <taxon>Desulfovibrionaceae</taxon>
    </lineage>
</organism>
<dbReference type="PANTHER" id="PTHR30124:SF0">
    <property type="entry name" value="MEMBRANE-BOUND LYTIC MUREIN TRANSGLYCOSYLASE A"/>
    <property type="match status" value="1"/>
</dbReference>
<dbReference type="InterPro" id="IPR036908">
    <property type="entry name" value="RlpA-like_sf"/>
</dbReference>
<dbReference type="PANTHER" id="PTHR30124">
    <property type="entry name" value="MEMBRANE-BOUND LYTIC MUREIN TRANSGLYCOSYLASE A"/>
    <property type="match status" value="1"/>
</dbReference>
<dbReference type="PROSITE" id="PS51257">
    <property type="entry name" value="PROKAR_LIPOPROTEIN"/>
    <property type="match status" value="1"/>
</dbReference>
<dbReference type="Gene3D" id="2.40.40.10">
    <property type="entry name" value="RlpA-like domain"/>
    <property type="match status" value="1"/>
</dbReference>
<feature type="compositionally biased region" description="Basic and acidic residues" evidence="6">
    <location>
        <begin position="56"/>
        <end position="68"/>
    </location>
</feature>